<dbReference type="EMBL" id="JAZDWU010000004">
    <property type="protein sequence ID" value="KAL0005296.1"/>
    <property type="molecule type" value="Genomic_DNA"/>
</dbReference>
<dbReference type="PANTHER" id="PTHR31907">
    <property type="entry name" value="MLP-LIKE PROTEIN 423"/>
    <property type="match status" value="1"/>
</dbReference>
<dbReference type="InterPro" id="IPR051761">
    <property type="entry name" value="MLP-like_ligand-binding"/>
</dbReference>
<dbReference type="AlphaFoldDB" id="A0AAW2D7Y6"/>
<dbReference type="GO" id="GO:0006952">
    <property type="term" value="P:defense response"/>
    <property type="evidence" value="ECO:0007669"/>
    <property type="project" value="InterPro"/>
</dbReference>
<feature type="domain" description="Bet v I/Major latex protein" evidence="1">
    <location>
        <begin position="1"/>
        <end position="58"/>
    </location>
</feature>
<dbReference type="Gene3D" id="3.30.530.20">
    <property type="match status" value="1"/>
</dbReference>
<organism evidence="2 3">
    <name type="scientific">Lithocarpus litseifolius</name>
    <dbReference type="NCBI Taxonomy" id="425828"/>
    <lineage>
        <taxon>Eukaryota</taxon>
        <taxon>Viridiplantae</taxon>
        <taxon>Streptophyta</taxon>
        <taxon>Embryophyta</taxon>
        <taxon>Tracheophyta</taxon>
        <taxon>Spermatophyta</taxon>
        <taxon>Magnoliopsida</taxon>
        <taxon>eudicotyledons</taxon>
        <taxon>Gunneridae</taxon>
        <taxon>Pentapetalae</taxon>
        <taxon>rosids</taxon>
        <taxon>fabids</taxon>
        <taxon>Fagales</taxon>
        <taxon>Fagaceae</taxon>
        <taxon>Lithocarpus</taxon>
    </lineage>
</organism>
<proteinExistence type="predicted"/>
<sequence>MEEYKNIKITVQATPKGEGSLVHWTLEYEKLHENIIEPYTLLQHALVLSKDLDAHLVQA</sequence>
<evidence type="ECO:0000259" key="1">
    <source>
        <dbReference type="Pfam" id="PF00407"/>
    </source>
</evidence>
<name>A0AAW2D7Y6_9ROSI</name>
<reference evidence="2 3" key="1">
    <citation type="submission" date="2024-01" db="EMBL/GenBank/DDBJ databases">
        <title>A telomere-to-telomere, gap-free genome of sweet tea (Lithocarpus litseifolius).</title>
        <authorList>
            <person name="Zhou J."/>
        </authorList>
    </citation>
    <scope>NUCLEOTIDE SEQUENCE [LARGE SCALE GENOMIC DNA]</scope>
    <source>
        <strain evidence="2">Zhou-2022a</strain>
        <tissue evidence="2">Leaf</tissue>
    </source>
</reference>
<evidence type="ECO:0000313" key="2">
    <source>
        <dbReference type="EMBL" id="KAL0005296.1"/>
    </source>
</evidence>
<protein>
    <recommendedName>
        <fullName evidence="1">Bet v I/Major latex protein domain-containing protein</fullName>
    </recommendedName>
</protein>
<keyword evidence="3" id="KW-1185">Reference proteome</keyword>
<evidence type="ECO:0000313" key="3">
    <source>
        <dbReference type="Proteomes" id="UP001459277"/>
    </source>
</evidence>
<dbReference type="SUPFAM" id="SSF55961">
    <property type="entry name" value="Bet v1-like"/>
    <property type="match status" value="1"/>
</dbReference>
<dbReference type="InterPro" id="IPR000916">
    <property type="entry name" value="Bet_v_I/MLP"/>
</dbReference>
<gene>
    <name evidence="2" type="ORF">SO802_012857</name>
</gene>
<comment type="caution">
    <text evidence="2">The sequence shown here is derived from an EMBL/GenBank/DDBJ whole genome shotgun (WGS) entry which is preliminary data.</text>
</comment>
<dbReference type="InterPro" id="IPR023393">
    <property type="entry name" value="START-like_dom_sf"/>
</dbReference>
<dbReference type="Proteomes" id="UP001459277">
    <property type="component" value="Unassembled WGS sequence"/>
</dbReference>
<accession>A0AAW2D7Y6</accession>
<dbReference type="Pfam" id="PF00407">
    <property type="entry name" value="Bet_v_1"/>
    <property type="match status" value="1"/>
</dbReference>